<dbReference type="PANTHER" id="PTHR23155:SF1205">
    <property type="entry name" value="DISEASE RESISTANCE PROTEIN RPM1"/>
    <property type="match status" value="1"/>
</dbReference>
<feature type="non-terminal residue" evidence="2">
    <location>
        <position position="386"/>
    </location>
</feature>
<dbReference type="InterPro" id="IPR027417">
    <property type="entry name" value="P-loop_NTPase"/>
</dbReference>
<keyword evidence="2" id="KW-0378">Hydrolase</keyword>
<dbReference type="Proteomes" id="UP001222325">
    <property type="component" value="Unassembled WGS sequence"/>
</dbReference>
<gene>
    <name evidence="2" type="ORF">B0H15DRAFT_973416</name>
</gene>
<name>A0AAD6U9K1_9AGAR</name>
<dbReference type="PANTHER" id="PTHR23155">
    <property type="entry name" value="DISEASE RESISTANCE PROTEIN RP"/>
    <property type="match status" value="1"/>
</dbReference>
<sequence length="386" mass="42306">GSQLSSSNSLSILPSKPKIFHGRDIELRDIIHQLTYGFPRIAILGTGGIGKTSLAQAVIHHPNIEKKLEHRFFVSCDSANNSLGLGVAALLGAHLGLKPGKDLTKAVLKHFAGISASLLILDNLETSWEPQDSRAGVEEFLSLLTDIEQLALIITMRGAERPAKVQWSRPFLPPLKPLDYDAARQTFFDIAEDNHKSEHVDQLLGLADNLPLAVNLIAHLAADEGCPNVLSRWETEKTALLSNGLDKNSSLDASIALSLSSPRMYLAGAKDLLSLLSILPDGLSDIELLQCGLPIRNILTCKATLLGTSLAYINGKKRLRSLVPIRQHVLQLYPPSKNVVEPLRNHFHLLLELYRNYGGQFQVAAQLNQINDNLGNLHQLLKQELS</sequence>
<dbReference type="AlphaFoldDB" id="A0AAD6U9K1"/>
<protein>
    <submittedName>
        <fullName evidence="2">P-loop containing nucleoside triphosphate hydrolase protein</fullName>
    </submittedName>
</protein>
<dbReference type="Pfam" id="PF20703">
    <property type="entry name" value="nSTAND1"/>
    <property type="match status" value="1"/>
</dbReference>
<dbReference type="SUPFAM" id="SSF52540">
    <property type="entry name" value="P-loop containing nucleoside triphosphate hydrolases"/>
    <property type="match status" value="1"/>
</dbReference>
<dbReference type="GO" id="GO:0098542">
    <property type="term" value="P:defense response to other organism"/>
    <property type="evidence" value="ECO:0007669"/>
    <property type="project" value="TreeGrafter"/>
</dbReference>
<dbReference type="EMBL" id="JARJCN010000018">
    <property type="protein sequence ID" value="KAJ7092407.1"/>
    <property type="molecule type" value="Genomic_DNA"/>
</dbReference>
<dbReference type="InterPro" id="IPR044974">
    <property type="entry name" value="Disease_R_plants"/>
</dbReference>
<evidence type="ECO:0000313" key="3">
    <source>
        <dbReference type="Proteomes" id="UP001222325"/>
    </source>
</evidence>
<keyword evidence="3" id="KW-1185">Reference proteome</keyword>
<feature type="non-terminal residue" evidence="2">
    <location>
        <position position="1"/>
    </location>
</feature>
<reference evidence="2" key="1">
    <citation type="submission" date="2023-03" db="EMBL/GenBank/DDBJ databases">
        <title>Massive genome expansion in bonnet fungi (Mycena s.s.) driven by repeated elements and novel gene families across ecological guilds.</title>
        <authorList>
            <consortium name="Lawrence Berkeley National Laboratory"/>
            <person name="Harder C.B."/>
            <person name="Miyauchi S."/>
            <person name="Viragh M."/>
            <person name="Kuo A."/>
            <person name="Thoen E."/>
            <person name="Andreopoulos B."/>
            <person name="Lu D."/>
            <person name="Skrede I."/>
            <person name="Drula E."/>
            <person name="Henrissat B."/>
            <person name="Morin E."/>
            <person name="Kohler A."/>
            <person name="Barry K."/>
            <person name="LaButti K."/>
            <person name="Morin E."/>
            <person name="Salamov A."/>
            <person name="Lipzen A."/>
            <person name="Mereny Z."/>
            <person name="Hegedus B."/>
            <person name="Baldrian P."/>
            <person name="Stursova M."/>
            <person name="Weitz H."/>
            <person name="Taylor A."/>
            <person name="Grigoriev I.V."/>
            <person name="Nagy L.G."/>
            <person name="Martin F."/>
            <person name="Kauserud H."/>
        </authorList>
    </citation>
    <scope>NUCLEOTIDE SEQUENCE</scope>
    <source>
        <strain evidence="2">CBHHK173m</strain>
    </source>
</reference>
<comment type="caution">
    <text evidence="2">The sequence shown here is derived from an EMBL/GenBank/DDBJ whole genome shotgun (WGS) entry which is preliminary data.</text>
</comment>
<accession>A0AAD6U9K1</accession>
<dbReference type="InterPro" id="IPR049052">
    <property type="entry name" value="nSTAND1"/>
</dbReference>
<organism evidence="2 3">
    <name type="scientific">Mycena belliarum</name>
    <dbReference type="NCBI Taxonomy" id="1033014"/>
    <lineage>
        <taxon>Eukaryota</taxon>
        <taxon>Fungi</taxon>
        <taxon>Dikarya</taxon>
        <taxon>Basidiomycota</taxon>
        <taxon>Agaricomycotina</taxon>
        <taxon>Agaricomycetes</taxon>
        <taxon>Agaricomycetidae</taxon>
        <taxon>Agaricales</taxon>
        <taxon>Marasmiineae</taxon>
        <taxon>Mycenaceae</taxon>
        <taxon>Mycena</taxon>
    </lineage>
</organism>
<dbReference type="GO" id="GO:0016787">
    <property type="term" value="F:hydrolase activity"/>
    <property type="evidence" value="ECO:0007669"/>
    <property type="project" value="UniProtKB-KW"/>
</dbReference>
<feature type="domain" description="Novel STAND NTPase 1" evidence="1">
    <location>
        <begin position="17"/>
        <end position="157"/>
    </location>
</feature>
<evidence type="ECO:0000259" key="1">
    <source>
        <dbReference type="Pfam" id="PF20703"/>
    </source>
</evidence>
<evidence type="ECO:0000313" key="2">
    <source>
        <dbReference type="EMBL" id="KAJ7092407.1"/>
    </source>
</evidence>
<dbReference type="Gene3D" id="3.40.50.300">
    <property type="entry name" value="P-loop containing nucleotide triphosphate hydrolases"/>
    <property type="match status" value="1"/>
</dbReference>
<dbReference type="PRINTS" id="PR00364">
    <property type="entry name" value="DISEASERSIST"/>
</dbReference>
<proteinExistence type="predicted"/>